<keyword evidence="3" id="KW-1185">Reference proteome</keyword>
<accession>A0A9P4UWA8</accession>
<dbReference type="Pfam" id="PF14040">
    <property type="entry name" value="DNase_NucA_NucB"/>
    <property type="match status" value="1"/>
</dbReference>
<dbReference type="InterPro" id="IPR029476">
    <property type="entry name" value="DNase_NucA_NucB"/>
</dbReference>
<protein>
    <recommendedName>
        <fullName evidence="1">Deoxyribonuclease NucA/NucB domain-containing protein</fullName>
    </recommendedName>
</protein>
<proteinExistence type="predicted"/>
<sequence length="352" mass="39192">MFCGGTGDGQNRNIENACNNACYYVNVIRGGDFTATFRTSTDNDKNRKQSGCNIGSNGHSVCTWMPFSQKMHGDGLDQPTCDEFPMADWAQDDWVEGTPRNALRCMENGENGAAGNQWKNFRDGTGTDVGLEGRTCDGPMNDDNTDYTFKMAFNLENVAISEVGYCDPDQDNDQVLDFDEFYMTKFNSPNGANNFPFKPESDNHYNIASGNTNKDVMQCHLDLRRTSGDSYSVDYFNEDNTQIGEGAQQLTNDGDRLLVRPDDTAYAFLAIIRTGQFGTGGTQGSRVDFEYRLNEESDSSAPLIDFSWTTESTGYDDRFQNDSKGYCSVPDIFDGDNGPEQEIQCYFPCAKI</sequence>
<evidence type="ECO:0000313" key="2">
    <source>
        <dbReference type="EMBL" id="KAF2727726.1"/>
    </source>
</evidence>
<dbReference type="AlphaFoldDB" id="A0A9P4UWA8"/>
<dbReference type="OrthoDB" id="3794773at2759"/>
<comment type="caution">
    <text evidence="2">The sequence shown here is derived from an EMBL/GenBank/DDBJ whole genome shotgun (WGS) entry which is preliminary data.</text>
</comment>
<feature type="domain" description="Deoxyribonuclease NucA/NucB" evidence="1">
    <location>
        <begin position="22"/>
        <end position="122"/>
    </location>
</feature>
<reference evidence="2" key="1">
    <citation type="journal article" date="2020" name="Stud. Mycol.">
        <title>101 Dothideomycetes genomes: a test case for predicting lifestyles and emergence of pathogens.</title>
        <authorList>
            <person name="Haridas S."/>
            <person name="Albert R."/>
            <person name="Binder M."/>
            <person name="Bloem J."/>
            <person name="Labutti K."/>
            <person name="Salamov A."/>
            <person name="Andreopoulos B."/>
            <person name="Baker S."/>
            <person name="Barry K."/>
            <person name="Bills G."/>
            <person name="Bluhm B."/>
            <person name="Cannon C."/>
            <person name="Castanera R."/>
            <person name="Culley D."/>
            <person name="Daum C."/>
            <person name="Ezra D."/>
            <person name="Gonzalez J."/>
            <person name="Henrissat B."/>
            <person name="Kuo A."/>
            <person name="Liang C."/>
            <person name="Lipzen A."/>
            <person name="Lutzoni F."/>
            <person name="Magnuson J."/>
            <person name="Mondo S."/>
            <person name="Nolan M."/>
            <person name="Ohm R."/>
            <person name="Pangilinan J."/>
            <person name="Park H.-J."/>
            <person name="Ramirez L."/>
            <person name="Alfaro M."/>
            <person name="Sun H."/>
            <person name="Tritt A."/>
            <person name="Yoshinaga Y."/>
            <person name="Zwiers L.-H."/>
            <person name="Turgeon B."/>
            <person name="Goodwin S."/>
            <person name="Spatafora J."/>
            <person name="Crous P."/>
            <person name="Grigoriev I."/>
        </authorList>
    </citation>
    <scope>NUCLEOTIDE SEQUENCE</scope>
    <source>
        <strain evidence="2">CBS 125425</strain>
    </source>
</reference>
<evidence type="ECO:0000259" key="1">
    <source>
        <dbReference type="Pfam" id="PF14040"/>
    </source>
</evidence>
<organism evidence="2 3">
    <name type="scientific">Polyplosphaeria fusca</name>
    <dbReference type="NCBI Taxonomy" id="682080"/>
    <lineage>
        <taxon>Eukaryota</taxon>
        <taxon>Fungi</taxon>
        <taxon>Dikarya</taxon>
        <taxon>Ascomycota</taxon>
        <taxon>Pezizomycotina</taxon>
        <taxon>Dothideomycetes</taxon>
        <taxon>Pleosporomycetidae</taxon>
        <taxon>Pleosporales</taxon>
        <taxon>Tetraplosphaeriaceae</taxon>
        <taxon>Polyplosphaeria</taxon>
    </lineage>
</organism>
<name>A0A9P4UWA8_9PLEO</name>
<dbReference type="EMBL" id="ML996315">
    <property type="protein sequence ID" value="KAF2727726.1"/>
    <property type="molecule type" value="Genomic_DNA"/>
</dbReference>
<gene>
    <name evidence="2" type="ORF">EJ04DRAFT_594029</name>
</gene>
<dbReference type="Proteomes" id="UP000799444">
    <property type="component" value="Unassembled WGS sequence"/>
</dbReference>
<evidence type="ECO:0000313" key="3">
    <source>
        <dbReference type="Proteomes" id="UP000799444"/>
    </source>
</evidence>